<name>A0AAE2RVA0_CLOBE</name>
<dbReference type="Proteomes" id="UP000631418">
    <property type="component" value="Unassembled WGS sequence"/>
</dbReference>
<accession>A0AAE2RVA0</accession>
<dbReference type="AlphaFoldDB" id="A0AAE2RVA0"/>
<evidence type="ECO:0000313" key="2">
    <source>
        <dbReference type="Proteomes" id="UP000631418"/>
    </source>
</evidence>
<dbReference type="RefSeq" id="WP_012058848.1">
    <property type="nucleotide sequence ID" value="NZ_CP073279.1"/>
</dbReference>
<proteinExistence type="predicted"/>
<evidence type="ECO:0008006" key="3">
    <source>
        <dbReference type="Google" id="ProtNLM"/>
    </source>
</evidence>
<reference evidence="1" key="1">
    <citation type="submission" date="2020-11" db="EMBL/GenBank/DDBJ databases">
        <authorList>
            <person name="Thieme N."/>
            <person name="Liebl W."/>
            <person name="Zverlov V."/>
        </authorList>
    </citation>
    <scope>NUCLEOTIDE SEQUENCE</scope>
    <source>
        <strain evidence="1">NT08</strain>
    </source>
</reference>
<evidence type="ECO:0000313" key="1">
    <source>
        <dbReference type="EMBL" id="MBF7810577.1"/>
    </source>
</evidence>
<dbReference type="SUPFAM" id="SSF69279">
    <property type="entry name" value="Phage tail proteins"/>
    <property type="match status" value="1"/>
</dbReference>
<gene>
    <name evidence="1" type="ORF">IS491_18315</name>
</gene>
<dbReference type="EMBL" id="JADOEF010000001">
    <property type="protein sequence ID" value="MBF7810577.1"/>
    <property type="molecule type" value="Genomic_DNA"/>
</dbReference>
<protein>
    <recommendedName>
        <fullName evidence="3">Gp5/Type VI secretion system Vgr protein OB-fold domain-containing protein</fullName>
    </recommendedName>
</protein>
<sequence>MFFEGDAIKARLFVKNQEFSLVVLKKLKIVNSINEHGTLILEGIISEEQINAYGNICSLEPMKLVLCDENTEVEIFQGLVYELNLNFRNSVGYIYMKGISYSYLLDIVYKSRSFQNKDMQYSDLINKITEEYTGKIIKIEDEAMSASTINKPYIEYQETDWQFLKRIASTFNCGLYNAINLEGIRIQVGPDELSEMEDITENIYEWNIEKNFNDYKIMQENYKSDVSEYDYKYYKVKGECILQLGRQVVFKGMRFFVSEVEISLKNSQVCFEYVLKTKNGVSMPTVYNEKIVGTSIEGEIINVQGHNVWIHLDIDETQSIDEACEFHFSSISSSPNNVGWYFMPEIGDRARLYFGDNKEENAVVTQAVPINPTQPDPNIRYMSTIHGKEIQLTPGGIYIISNGESLYIKLDDKEGIEIYSDSSINITAGEDISISGSTIELSAGSIHIAGGDGGSEINIDDNVTVTGKQVTVNER</sequence>
<organism evidence="1 2">
    <name type="scientific">Clostridium beijerinckii</name>
    <name type="common">Clostridium MP</name>
    <dbReference type="NCBI Taxonomy" id="1520"/>
    <lineage>
        <taxon>Bacteria</taxon>
        <taxon>Bacillati</taxon>
        <taxon>Bacillota</taxon>
        <taxon>Clostridia</taxon>
        <taxon>Eubacteriales</taxon>
        <taxon>Clostridiaceae</taxon>
        <taxon>Clostridium</taxon>
    </lineage>
</organism>
<comment type="caution">
    <text evidence="1">The sequence shown here is derived from an EMBL/GenBank/DDBJ whole genome shotgun (WGS) entry which is preliminary data.</text>
</comment>